<dbReference type="PROSITE" id="PS51257">
    <property type="entry name" value="PROKAR_LIPOPROTEIN"/>
    <property type="match status" value="1"/>
</dbReference>
<evidence type="ECO:0000256" key="2">
    <source>
        <dbReference type="ARBA" id="ARBA00011245"/>
    </source>
</evidence>
<keyword evidence="3" id="KW-0106">Calcium</keyword>
<gene>
    <name evidence="7" type="ORF">GCM10011386_14920</name>
</gene>
<dbReference type="InterPro" id="IPR014718">
    <property type="entry name" value="GH-type_carb-bd"/>
</dbReference>
<feature type="domain" description="Glycosyl hydrolase family 92 N-terminal" evidence="6">
    <location>
        <begin position="44"/>
        <end position="244"/>
    </location>
</feature>
<dbReference type="Proteomes" id="UP000597338">
    <property type="component" value="Unassembled WGS sequence"/>
</dbReference>
<dbReference type="Gene3D" id="2.70.98.10">
    <property type="match status" value="1"/>
</dbReference>
<dbReference type="Pfam" id="PF07971">
    <property type="entry name" value="Glyco_hydro_92"/>
    <property type="match status" value="1"/>
</dbReference>
<proteinExistence type="predicted"/>
<dbReference type="SUPFAM" id="SSF48208">
    <property type="entry name" value="Six-hairpin glycosidases"/>
    <property type="match status" value="1"/>
</dbReference>
<evidence type="ECO:0000313" key="8">
    <source>
        <dbReference type="Proteomes" id="UP000597338"/>
    </source>
</evidence>
<name>A0ABQ1LHN7_9SPHI</name>
<comment type="cofactor">
    <cofactor evidence="1">
        <name>Ca(2+)</name>
        <dbReference type="ChEBI" id="CHEBI:29108"/>
    </cofactor>
</comment>
<evidence type="ECO:0000256" key="1">
    <source>
        <dbReference type="ARBA" id="ARBA00001913"/>
    </source>
</evidence>
<dbReference type="PANTHER" id="PTHR12143">
    <property type="entry name" value="PEPTIDE N-GLYCANASE PNGASE -RELATED"/>
    <property type="match status" value="1"/>
</dbReference>
<dbReference type="Gene3D" id="1.20.1050.60">
    <property type="entry name" value="alpha-1,2-mannosidase"/>
    <property type="match status" value="1"/>
</dbReference>
<dbReference type="PANTHER" id="PTHR12143:SF43">
    <property type="entry name" value="PUTATIVE-RELATED"/>
    <property type="match status" value="1"/>
</dbReference>
<keyword evidence="4" id="KW-0732">Signal</keyword>
<evidence type="ECO:0000259" key="5">
    <source>
        <dbReference type="Pfam" id="PF07971"/>
    </source>
</evidence>
<reference evidence="8" key="1">
    <citation type="journal article" date="2019" name="Int. J. Syst. Evol. Microbiol.">
        <title>The Global Catalogue of Microorganisms (GCM) 10K type strain sequencing project: providing services to taxonomists for standard genome sequencing and annotation.</title>
        <authorList>
            <consortium name="The Broad Institute Genomics Platform"/>
            <consortium name="The Broad Institute Genome Sequencing Center for Infectious Disease"/>
            <person name="Wu L."/>
            <person name="Ma J."/>
        </authorList>
    </citation>
    <scope>NUCLEOTIDE SEQUENCE [LARGE SCALE GENOMIC DNA]</scope>
    <source>
        <strain evidence="8">CGMCC 1.15342</strain>
    </source>
</reference>
<dbReference type="InterPro" id="IPR008928">
    <property type="entry name" value="6-hairpin_glycosidase_sf"/>
</dbReference>
<protein>
    <submittedName>
        <fullName evidence="7">Alpha-1 2-mannosidase</fullName>
    </submittedName>
</protein>
<dbReference type="Gene3D" id="1.20.1610.10">
    <property type="entry name" value="alpha-1,2-mannosidases domains"/>
    <property type="match status" value="1"/>
</dbReference>
<comment type="caution">
    <text evidence="7">The sequence shown here is derived from an EMBL/GenBank/DDBJ whole genome shotgun (WGS) entry which is preliminary data.</text>
</comment>
<dbReference type="InterPro" id="IPR050883">
    <property type="entry name" value="PNGase"/>
</dbReference>
<dbReference type="RefSeq" id="WP_188749106.1">
    <property type="nucleotide sequence ID" value="NZ_BMIK01000003.1"/>
</dbReference>
<dbReference type="InterPro" id="IPR012939">
    <property type="entry name" value="Glyco_hydro_92"/>
</dbReference>
<organism evidence="7 8">
    <name type="scientific">Parapedobacter defluvii</name>
    <dbReference type="NCBI Taxonomy" id="2045106"/>
    <lineage>
        <taxon>Bacteria</taxon>
        <taxon>Pseudomonadati</taxon>
        <taxon>Bacteroidota</taxon>
        <taxon>Sphingobacteriia</taxon>
        <taxon>Sphingobacteriales</taxon>
        <taxon>Sphingobacteriaceae</taxon>
        <taxon>Parapedobacter</taxon>
    </lineage>
</organism>
<keyword evidence="8" id="KW-1185">Reference proteome</keyword>
<evidence type="ECO:0000256" key="3">
    <source>
        <dbReference type="ARBA" id="ARBA00022837"/>
    </source>
</evidence>
<dbReference type="Pfam" id="PF17678">
    <property type="entry name" value="Glyco_hydro_92N"/>
    <property type="match status" value="1"/>
</dbReference>
<comment type="subunit">
    <text evidence="2">Monomer.</text>
</comment>
<dbReference type="NCBIfam" id="TIGR01180">
    <property type="entry name" value="aman2_put"/>
    <property type="match status" value="1"/>
</dbReference>
<evidence type="ECO:0000313" key="7">
    <source>
        <dbReference type="EMBL" id="GGC23949.1"/>
    </source>
</evidence>
<evidence type="ECO:0000259" key="6">
    <source>
        <dbReference type="Pfam" id="PF17678"/>
    </source>
</evidence>
<dbReference type="Gene3D" id="3.30.2080.10">
    <property type="entry name" value="GH92 mannosidase domain"/>
    <property type="match status" value="1"/>
</dbReference>
<feature type="domain" description="Glycosyl hydrolase family 92" evidence="5">
    <location>
        <begin position="250"/>
        <end position="744"/>
    </location>
</feature>
<dbReference type="InterPro" id="IPR041371">
    <property type="entry name" value="GH92_N"/>
</dbReference>
<feature type="signal peptide" evidence="4">
    <location>
        <begin position="1"/>
        <end position="34"/>
    </location>
</feature>
<dbReference type="InterPro" id="IPR005887">
    <property type="entry name" value="GH92_a_mannosidase_put"/>
</dbReference>
<evidence type="ECO:0000256" key="4">
    <source>
        <dbReference type="SAM" id="SignalP"/>
    </source>
</evidence>
<feature type="chain" id="PRO_5046651863" evidence="4">
    <location>
        <begin position="35"/>
        <end position="757"/>
    </location>
</feature>
<accession>A0ABQ1LHN7</accession>
<dbReference type="EMBL" id="BMIK01000003">
    <property type="protein sequence ID" value="GGC23949.1"/>
    <property type="molecule type" value="Genomic_DNA"/>
</dbReference>
<sequence>MIDAKGIKKKVNSIISYTGLAVLAIAGTAACSHADAPSKEPVDYVNPYMGNISHLLVPTYPTVHLPNSFLRVYPERHDYTGDRLHGLPLIVTSHRGSSAFNLSPFQGNTADLQPVISYSYDKEVIKPYAYSVYLDEQKVGVDFAPSHQSALYQLDFEQNSPISIVVSSRNGALRWDGKALSGHQSLANHTKVYIYLETAEAPVKAAVLQDNALVDGNEAEGRNAAMVLQFADGVRQLGLRYGISFIDETQARENLRREIKDYDLAALKNAGREAWNEALGKIQVAGGSPDDQAVFYTSLYRTFERPVNISEDGRYFSAFDGKVHNDEGIPFYTDDWIWDAYRAHHPLNVLIDTEKESHIVHSFITMASQMEHFWLPTFPEITGDSRRMNSNHGVATLLDAYVKGVKGFDLEKAYEAAKKGITEKTLAPWSGAPAGELDRFYKEHGYIPALREGEEETIPEVNGFERRQPVAVTLGTSYDTWCLAQLAKALGKDDEYEYFLQQSFNYRNLFNPETHFFHPKDTKGEFIQPFDYVFSGGLGARGYYGENNAWVYRWDVQHNIPDLIALMGGKEAFVKNLDDMFNQPLGKSKSDFYAQLPDHTGNVGQFSMANEPSLHIPYLYNYAGQPWKTQKRIRTLLKQWFRNDLMGVPGDEDGGGMSAFVVFSKLGFYPVTPGTPSYSIGSPTFERAVVHLPNGKAFEVIANNVSETNKYIQSAKLNGQPLLMPWISHEAVSQGGTLEFEMGDKANTSWGIEVPNE</sequence>